<dbReference type="Pfam" id="PF01575">
    <property type="entry name" value="MaoC_dehydratas"/>
    <property type="match status" value="1"/>
</dbReference>
<dbReference type="PANTHER" id="PTHR43664">
    <property type="entry name" value="MONOAMINE OXIDASE-RELATED"/>
    <property type="match status" value="1"/>
</dbReference>
<gene>
    <name evidence="3" type="ORF">GCM10009665_68960</name>
</gene>
<reference evidence="3 4" key="1">
    <citation type="journal article" date="2019" name="Int. J. Syst. Evol. Microbiol.">
        <title>The Global Catalogue of Microorganisms (GCM) 10K type strain sequencing project: providing services to taxonomists for standard genome sequencing and annotation.</title>
        <authorList>
            <consortium name="The Broad Institute Genomics Platform"/>
            <consortium name="The Broad Institute Genome Sequencing Center for Infectious Disease"/>
            <person name="Wu L."/>
            <person name="Ma J."/>
        </authorList>
    </citation>
    <scope>NUCLEOTIDE SEQUENCE [LARGE SCALE GENOMIC DNA]</scope>
    <source>
        <strain evidence="3 4">JCM 13004</strain>
    </source>
</reference>
<dbReference type="SUPFAM" id="SSF54637">
    <property type="entry name" value="Thioesterase/thiol ester dehydrase-isomerase"/>
    <property type="match status" value="1"/>
</dbReference>
<dbReference type="InterPro" id="IPR002539">
    <property type="entry name" value="MaoC-like_dom"/>
</dbReference>
<keyword evidence="4" id="KW-1185">Reference proteome</keyword>
<evidence type="ECO:0000256" key="1">
    <source>
        <dbReference type="ARBA" id="ARBA00005254"/>
    </source>
</evidence>
<organism evidence="3 4">
    <name type="scientific">Kitasatospora nipponensis</name>
    <dbReference type="NCBI Taxonomy" id="258049"/>
    <lineage>
        <taxon>Bacteria</taxon>
        <taxon>Bacillati</taxon>
        <taxon>Actinomycetota</taxon>
        <taxon>Actinomycetes</taxon>
        <taxon>Kitasatosporales</taxon>
        <taxon>Streptomycetaceae</taxon>
        <taxon>Kitasatospora</taxon>
    </lineage>
</organism>
<evidence type="ECO:0000259" key="2">
    <source>
        <dbReference type="Pfam" id="PF01575"/>
    </source>
</evidence>
<evidence type="ECO:0000313" key="3">
    <source>
        <dbReference type="EMBL" id="GAA1270883.1"/>
    </source>
</evidence>
<comment type="caution">
    <text evidence="3">The sequence shown here is derived from an EMBL/GenBank/DDBJ whole genome shotgun (WGS) entry which is preliminary data.</text>
</comment>
<evidence type="ECO:0000313" key="4">
    <source>
        <dbReference type="Proteomes" id="UP001500037"/>
    </source>
</evidence>
<proteinExistence type="inferred from homology"/>
<dbReference type="Gene3D" id="3.10.129.10">
    <property type="entry name" value="Hotdog Thioesterase"/>
    <property type="match status" value="1"/>
</dbReference>
<comment type="similarity">
    <text evidence="1">Belongs to the enoyl-CoA hydratase/isomerase family.</text>
</comment>
<feature type="domain" description="MaoC-like" evidence="2">
    <location>
        <begin position="57"/>
        <end position="157"/>
    </location>
</feature>
<dbReference type="InterPro" id="IPR052342">
    <property type="entry name" value="MCH/BMMD"/>
</dbReference>
<accession>A0ABN1WXD4</accession>
<sequence length="203" mass="22086">MNTPEAESDLGVDLDLDLDAGTAAPHTEPEDGPVGYRRIGARRYREVVGRYYEEFVVGDVVEHRPGRTVTELDNVLMSMLSMNDAPLHIDAAYSAHTPWGRPIVSSLVTLSIVGGMTARSTSGRTIANLGWQNIRMTHPVFTGDTLYAQSETLAKRLSGSRPGQGIVSCRTTGTKSTGEVVIVFERVFLVPLRGHGLDEVANY</sequence>
<dbReference type="InterPro" id="IPR029069">
    <property type="entry name" value="HotDog_dom_sf"/>
</dbReference>
<dbReference type="Proteomes" id="UP001500037">
    <property type="component" value="Unassembled WGS sequence"/>
</dbReference>
<dbReference type="CDD" id="cd03451">
    <property type="entry name" value="FkbR2"/>
    <property type="match status" value="1"/>
</dbReference>
<dbReference type="PANTHER" id="PTHR43664:SF1">
    <property type="entry name" value="BETA-METHYLMALYL-COA DEHYDRATASE"/>
    <property type="match status" value="1"/>
</dbReference>
<name>A0ABN1WXD4_9ACTN</name>
<dbReference type="EMBL" id="BAAALF010000213">
    <property type="protein sequence ID" value="GAA1270883.1"/>
    <property type="molecule type" value="Genomic_DNA"/>
</dbReference>
<protein>
    <submittedName>
        <fullName evidence="3">MaoC family dehydratase</fullName>
    </submittedName>
</protein>
<dbReference type="RefSeq" id="WP_344446127.1">
    <property type="nucleotide sequence ID" value="NZ_BAAALF010000213.1"/>
</dbReference>